<organism evidence="2 3">
    <name type="scientific">Spodoptera littoralis</name>
    <name type="common">Egyptian cotton leafworm</name>
    <dbReference type="NCBI Taxonomy" id="7109"/>
    <lineage>
        <taxon>Eukaryota</taxon>
        <taxon>Metazoa</taxon>
        <taxon>Ecdysozoa</taxon>
        <taxon>Arthropoda</taxon>
        <taxon>Hexapoda</taxon>
        <taxon>Insecta</taxon>
        <taxon>Pterygota</taxon>
        <taxon>Neoptera</taxon>
        <taxon>Endopterygota</taxon>
        <taxon>Lepidoptera</taxon>
        <taxon>Glossata</taxon>
        <taxon>Ditrysia</taxon>
        <taxon>Noctuoidea</taxon>
        <taxon>Noctuidae</taxon>
        <taxon>Amphipyrinae</taxon>
        <taxon>Spodoptera</taxon>
    </lineage>
</organism>
<sequence length="199" mass="22970">MSQLFCRRDTWDNAGFVNDLDTRVSCLNSLCSRADSVRTYRQLGRQYATEWSLRVRSADQVTAAPQTSGRAPTKPTLRNLRILQCLWWNWEKLRRGEQKKWGQGCELNLLLRFMNCRRAPRAECRAVTHLRVGDTNTECRCFAIINIELGKNCSPHCGCGYLLLLLACSATLIKTLLYIYLKQDRNRKVQGIFPKSFCN</sequence>
<dbReference type="Proteomes" id="UP001153321">
    <property type="component" value="Chromosome 11"/>
</dbReference>
<dbReference type="AlphaFoldDB" id="A0A9P0HWV6"/>
<feature type="transmembrane region" description="Helical" evidence="1">
    <location>
        <begin position="161"/>
        <end position="181"/>
    </location>
</feature>
<keyword evidence="1" id="KW-0472">Membrane</keyword>
<reference evidence="2" key="1">
    <citation type="submission" date="2022-02" db="EMBL/GenBank/DDBJ databases">
        <authorList>
            <person name="King R."/>
        </authorList>
    </citation>
    <scope>NUCLEOTIDE SEQUENCE</scope>
</reference>
<name>A0A9P0HWV6_SPOLI</name>
<accession>A0A9P0HWV6</accession>
<gene>
    <name evidence="2" type="ORF">SPLIT_LOCUS1238</name>
</gene>
<keyword evidence="1" id="KW-1133">Transmembrane helix</keyword>
<keyword evidence="3" id="KW-1185">Reference proteome</keyword>
<dbReference type="EMBL" id="LR824542">
    <property type="protein sequence ID" value="CAH1635876.1"/>
    <property type="molecule type" value="Genomic_DNA"/>
</dbReference>
<evidence type="ECO:0000313" key="2">
    <source>
        <dbReference type="EMBL" id="CAH1635876.1"/>
    </source>
</evidence>
<proteinExistence type="predicted"/>
<keyword evidence="1" id="KW-0812">Transmembrane</keyword>
<protein>
    <submittedName>
        <fullName evidence="2">Uncharacterized protein</fullName>
    </submittedName>
</protein>
<evidence type="ECO:0000256" key="1">
    <source>
        <dbReference type="SAM" id="Phobius"/>
    </source>
</evidence>
<evidence type="ECO:0000313" key="3">
    <source>
        <dbReference type="Proteomes" id="UP001153321"/>
    </source>
</evidence>